<accession>A0AA37T8F7</accession>
<proteinExistence type="predicted"/>
<feature type="region of interest" description="Disordered" evidence="1">
    <location>
        <begin position="1"/>
        <end position="24"/>
    </location>
</feature>
<dbReference type="EMBL" id="BSPL01000008">
    <property type="protein sequence ID" value="GLS68885.1"/>
    <property type="molecule type" value="Genomic_DNA"/>
</dbReference>
<gene>
    <name evidence="2" type="ORF">GCM10007890_08970</name>
</gene>
<evidence type="ECO:0000313" key="2">
    <source>
        <dbReference type="EMBL" id="GLS68885.1"/>
    </source>
</evidence>
<reference evidence="3" key="1">
    <citation type="journal article" date="2019" name="Int. J. Syst. Evol. Microbiol.">
        <title>The Global Catalogue of Microorganisms (GCM) 10K type strain sequencing project: providing services to taxonomists for standard genome sequencing and annotation.</title>
        <authorList>
            <consortium name="The Broad Institute Genomics Platform"/>
            <consortium name="The Broad Institute Genome Sequencing Center for Infectious Disease"/>
            <person name="Wu L."/>
            <person name="Ma J."/>
        </authorList>
    </citation>
    <scope>NUCLEOTIDE SEQUENCE [LARGE SCALE GENOMIC DNA]</scope>
    <source>
        <strain evidence="3">NBRC 103632</strain>
    </source>
</reference>
<dbReference type="AlphaFoldDB" id="A0AA37T8F7"/>
<comment type="caution">
    <text evidence="2">The sequence shown here is derived from an EMBL/GenBank/DDBJ whole genome shotgun (WGS) entry which is preliminary data.</text>
</comment>
<protein>
    <submittedName>
        <fullName evidence="2">Uncharacterized protein</fullName>
    </submittedName>
</protein>
<evidence type="ECO:0000256" key="1">
    <source>
        <dbReference type="SAM" id="MobiDB-lite"/>
    </source>
</evidence>
<sequence length="51" mass="5488">MPLSAWHPGTAAGPIRDEPAATRRTGTRRLIVLSFSTPQANARRSFAAARV</sequence>
<evidence type="ECO:0000313" key="3">
    <source>
        <dbReference type="Proteomes" id="UP001157440"/>
    </source>
</evidence>
<keyword evidence="3" id="KW-1185">Reference proteome</keyword>
<organism evidence="2 3">
    <name type="scientific">Methylobacterium tardum</name>
    <dbReference type="NCBI Taxonomy" id="374432"/>
    <lineage>
        <taxon>Bacteria</taxon>
        <taxon>Pseudomonadati</taxon>
        <taxon>Pseudomonadota</taxon>
        <taxon>Alphaproteobacteria</taxon>
        <taxon>Hyphomicrobiales</taxon>
        <taxon>Methylobacteriaceae</taxon>
        <taxon>Methylobacterium</taxon>
    </lineage>
</organism>
<name>A0AA37T8F7_9HYPH</name>
<dbReference type="Proteomes" id="UP001157440">
    <property type="component" value="Unassembled WGS sequence"/>
</dbReference>